<gene>
    <name evidence="1" type="ORF">MILVUS5_LOCUS23362</name>
</gene>
<organism evidence="1 2">
    <name type="scientific">Trifolium pratense</name>
    <name type="common">Red clover</name>
    <dbReference type="NCBI Taxonomy" id="57577"/>
    <lineage>
        <taxon>Eukaryota</taxon>
        <taxon>Viridiplantae</taxon>
        <taxon>Streptophyta</taxon>
        <taxon>Embryophyta</taxon>
        <taxon>Tracheophyta</taxon>
        <taxon>Spermatophyta</taxon>
        <taxon>Magnoliopsida</taxon>
        <taxon>eudicotyledons</taxon>
        <taxon>Gunneridae</taxon>
        <taxon>Pentapetalae</taxon>
        <taxon>rosids</taxon>
        <taxon>fabids</taxon>
        <taxon>Fabales</taxon>
        <taxon>Fabaceae</taxon>
        <taxon>Papilionoideae</taxon>
        <taxon>50 kb inversion clade</taxon>
        <taxon>NPAAA clade</taxon>
        <taxon>Hologalegina</taxon>
        <taxon>IRL clade</taxon>
        <taxon>Trifolieae</taxon>
        <taxon>Trifolium</taxon>
    </lineage>
</organism>
<protein>
    <submittedName>
        <fullName evidence="1">Uncharacterized protein</fullName>
    </submittedName>
</protein>
<keyword evidence="2" id="KW-1185">Reference proteome</keyword>
<proteinExistence type="predicted"/>
<dbReference type="EMBL" id="CASHSV030000217">
    <property type="protein sequence ID" value="CAJ2656678.1"/>
    <property type="molecule type" value="Genomic_DNA"/>
</dbReference>
<sequence>MDSNSKTSKIHNPFGSILRSLFFKALLLASAISILSLLYSLPTMDFGSIAPKTYDHDCIMEFEDNDSNLTLTPDIAVNTMQKLGFSNVINQRFISFNKKNFVYSLHYRDFSFDFVLSTGLEKVAVPAFLVREVERILKPNGIGALLLDVYVYSNNSIDMLRIASPISLLRFSTILHVGVVNNHGLVIFKKNSDSTKIESEDKSSSLYHDDLQEDCKSVNFTKPLIRLMEPLVKERPYEKKSLICQSLRMFLLARRILFMLILVEGPRGTFVYYPELNENLKANVADTEHMDHHYLGEDEEFDLIAWFEETVKNADFVVLQMNAGEVEKKFLKDIYMKMGLYALLMSCFLAVLNENGEVQTITCHSSKTL</sequence>
<evidence type="ECO:0000313" key="1">
    <source>
        <dbReference type="EMBL" id="CAJ2656678.1"/>
    </source>
</evidence>
<comment type="caution">
    <text evidence="1">The sequence shown here is derived from an EMBL/GenBank/DDBJ whole genome shotgun (WGS) entry which is preliminary data.</text>
</comment>
<accession>A0ACB0KJW9</accession>
<dbReference type="Proteomes" id="UP001177021">
    <property type="component" value="Unassembled WGS sequence"/>
</dbReference>
<evidence type="ECO:0000313" key="2">
    <source>
        <dbReference type="Proteomes" id="UP001177021"/>
    </source>
</evidence>
<name>A0ACB0KJW9_TRIPR</name>
<reference evidence="1" key="1">
    <citation type="submission" date="2023-10" db="EMBL/GenBank/DDBJ databases">
        <authorList>
            <person name="Rodriguez Cubillos JULIANA M."/>
            <person name="De Vega J."/>
        </authorList>
    </citation>
    <scope>NUCLEOTIDE SEQUENCE</scope>
</reference>